<feature type="region of interest" description="Disordered" evidence="1">
    <location>
        <begin position="138"/>
        <end position="193"/>
    </location>
</feature>
<evidence type="ECO:0000313" key="2">
    <source>
        <dbReference type="EMBL" id="SDX20630.1"/>
    </source>
</evidence>
<dbReference type="STRING" id="60137.SAMN04488041_10571"/>
<feature type="region of interest" description="Disordered" evidence="1">
    <location>
        <begin position="19"/>
        <end position="38"/>
    </location>
</feature>
<proteinExistence type="predicted"/>
<feature type="compositionally biased region" description="Low complexity" evidence="1">
    <location>
        <begin position="20"/>
        <end position="36"/>
    </location>
</feature>
<evidence type="ECO:0000313" key="3">
    <source>
        <dbReference type="Proteomes" id="UP000183076"/>
    </source>
</evidence>
<dbReference type="Pfam" id="PF11748">
    <property type="entry name" value="DUF3306"/>
    <property type="match status" value="1"/>
</dbReference>
<dbReference type="EMBL" id="FNNB01000005">
    <property type="protein sequence ID" value="SDX20630.1"/>
    <property type="molecule type" value="Genomic_DNA"/>
</dbReference>
<reference evidence="3" key="1">
    <citation type="submission" date="2016-10" db="EMBL/GenBank/DDBJ databases">
        <authorList>
            <person name="Varghese N."/>
            <person name="Submissions S."/>
        </authorList>
    </citation>
    <scope>NUCLEOTIDE SEQUENCE [LARGE SCALE GENOMIC DNA]</scope>
    <source>
        <strain evidence="3">DSM 10014</strain>
    </source>
</reference>
<sequence length="205" mass="22216">MTRHTSFWDRRRAAVRAEEAAAQQAAAEQAEAQHQATLAEKSDAELLAEFDLPDPDTLKAGDDFSAFMARAIPEHLRRRALRKLWVSDPALACLDDLVDYADDYTQASAVTNFTTSYEVGKGLRRHIEDVARKAAAALDTATDAAETPAETEPTTPVVPAEVDAPAVAVAQADTPAEPPVAETAMEEPAALPPRRMAFRFEEQSA</sequence>
<dbReference type="GeneID" id="94020258"/>
<name>A0A1H2ZST3_9RHOB</name>
<evidence type="ECO:0008006" key="4">
    <source>
        <dbReference type="Google" id="ProtNLM"/>
    </source>
</evidence>
<dbReference type="InterPro" id="IPR021735">
    <property type="entry name" value="DUF3306"/>
</dbReference>
<feature type="compositionally biased region" description="Low complexity" evidence="1">
    <location>
        <begin position="138"/>
        <end position="175"/>
    </location>
</feature>
<gene>
    <name evidence="2" type="ORF">SAMN04488041_10571</name>
</gene>
<dbReference type="AlphaFoldDB" id="A0A1H2ZST3"/>
<accession>A0A1H2ZST3</accession>
<organism evidence="2 3">
    <name type="scientific">Sulfitobacter pontiacus</name>
    <dbReference type="NCBI Taxonomy" id="60137"/>
    <lineage>
        <taxon>Bacteria</taxon>
        <taxon>Pseudomonadati</taxon>
        <taxon>Pseudomonadota</taxon>
        <taxon>Alphaproteobacteria</taxon>
        <taxon>Rhodobacterales</taxon>
        <taxon>Roseobacteraceae</taxon>
        <taxon>Sulfitobacter</taxon>
    </lineage>
</organism>
<protein>
    <recommendedName>
        <fullName evidence="4">DUF3306 domain-containing protein</fullName>
    </recommendedName>
</protein>
<evidence type="ECO:0000256" key="1">
    <source>
        <dbReference type="SAM" id="MobiDB-lite"/>
    </source>
</evidence>
<dbReference type="Proteomes" id="UP000183076">
    <property type="component" value="Unassembled WGS sequence"/>
</dbReference>
<dbReference type="RefSeq" id="WP_074636377.1">
    <property type="nucleotide sequence ID" value="NZ_CP160849.1"/>
</dbReference>